<reference evidence="1" key="1">
    <citation type="submission" date="2024-09" db="EMBL/GenBank/DDBJ databases">
        <title>Black Yeasts Isolated from many extreme environments.</title>
        <authorList>
            <person name="Coleine C."/>
            <person name="Stajich J.E."/>
            <person name="Selbmann L."/>
        </authorList>
    </citation>
    <scope>NUCLEOTIDE SEQUENCE</scope>
    <source>
        <strain evidence="1">CCFEE 5737</strain>
    </source>
</reference>
<organism evidence="1 2">
    <name type="scientific">Coniosporium uncinatum</name>
    <dbReference type="NCBI Taxonomy" id="93489"/>
    <lineage>
        <taxon>Eukaryota</taxon>
        <taxon>Fungi</taxon>
        <taxon>Dikarya</taxon>
        <taxon>Ascomycota</taxon>
        <taxon>Pezizomycotina</taxon>
        <taxon>Dothideomycetes</taxon>
        <taxon>Dothideomycetes incertae sedis</taxon>
        <taxon>Coniosporium</taxon>
    </lineage>
</organism>
<proteinExistence type="predicted"/>
<sequence>MAYSGAYLTPQTASMENYEPEFEQAEPLQDHMRQNQLATGLNISGLPVHSLPSHEDISSARPRSSPSTFNPNSHELVWTGVPTQTPDVRSYPGSSEQSFIPAFSPVAPPSASRHRPSSSVPLATKPRVPSQRRSYPPIAPNPSGMTPLRAIKRTSDDEDFMSPKRRRRSSPTPSSPELSEDDRLLLRLKDEETLPWKDISN</sequence>
<dbReference type="Proteomes" id="UP001186974">
    <property type="component" value="Unassembled WGS sequence"/>
</dbReference>
<keyword evidence="2" id="KW-1185">Reference proteome</keyword>
<accession>A0ACC3DRJ4</accession>
<evidence type="ECO:0000313" key="1">
    <source>
        <dbReference type="EMBL" id="KAK3079283.1"/>
    </source>
</evidence>
<feature type="non-terminal residue" evidence="1">
    <location>
        <position position="201"/>
    </location>
</feature>
<evidence type="ECO:0000313" key="2">
    <source>
        <dbReference type="Proteomes" id="UP001186974"/>
    </source>
</evidence>
<dbReference type="EMBL" id="JAWDJW010001245">
    <property type="protein sequence ID" value="KAK3079283.1"/>
    <property type="molecule type" value="Genomic_DNA"/>
</dbReference>
<protein>
    <submittedName>
        <fullName evidence="1">Uncharacterized protein</fullName>
    </submittedName>
</protein>
<comment type="caution">
    <text evidence="1">The sequence shown here is derived from an EMBL/GenBank/DDBJ whole genome shotgun (WGS) entry which is preliminary data.</text>
</comment>
<name>A0ACC3DRJ4_9PEZI</name>
<gene>
    <name evidence="1" type="ORF">LTS18_005251</name>
</gene>